<evidence type="ECO:0000313" key="2">
    <source>
        <dbReference type="Proteomes" id="UP001283361"/>
    </source>
</evidence>
<reference evidence="1" key="1">
    <citation type="journal article" date="2023" name="G3 (Bethesda)">
        <title>A reference genome for the long-term kleptoplast-retaining sea slug Elysia crispata morphotype clarki.</title>
        <authorList>
            <person name="Eastman K.E."/>
            <person name="Pendleton A.L."/>
            <person name="Shaikh M.A."/>
            <person name="Suttiyut T."/>
            <person name="Ogas R."/>
            <person name="Tomko P."/>
            <person name="Gavelis G."/>
            <person name="Widhalm J.R."/>
            <person name="Wisecaver J.H."/>
        </authorList>
    </citation>
    <scope>NUCLEOTIDE SEQUENCE</scope>
    <source>
        <strain evidence="1">ECLA1</strain>
    </source>
</reference>
<accession>A0AAE1DQ68</accession>
<organism evidence="1 2">
    <name type="scientific">Elysia crispata</name>
    <name type="common">lettuce slug</name>
    <dbReference type="NCBI Taxonomy" id="231223"/>
    <lineage>
        <taxon>Eukaryota</taxon>
        <taxon>Metazoa</taxon>
        <taxon>Spiralia</taxon>
        <taxon>Lophotrochozoa</taxon>
        <taxon>Mollusca</taxon>
        <taxon>Gastropoda</taxon>
        <taxon>Heterobranchia</taxon>
        <taxon>Euthyneura</taxon>
        <taxon>Panpulmonata</taxon>
        <taxon>Sacoglossa</taxon>
        <taxon>Placobranchoidea</taxon>
        <taxon>Plakobranchidae</taxon>
        <taxon>Elysia</taxon>
    </lineage>
</organism>
<evidence type="ECO:0000313" key="1">
    <source>
        <dbReference type="EMBL" id="KAK3779026.1"/>
    </source>
</evidence>
<name>A0AAE1DQ68_9GAST</name>
<sequence>MYGGNVEESSARGPVWSSGQVDKRSALVEVDLVPFTRDLNRKKWDKASAQTITPTEFKVIFSSLYGPIRGVESNELGHIVCSKGSNEVPGILFFWSL</sequence>
<gene>
    <name evidence="1" type="ORF">RRG08_034284</name>
</gene>
<comment type="caution">
    <text evidence="1">The sequence shown here is derived from an EMBL/GenBank/DDBJ whole genome shotgun (WGS) entry which is preliminary data.</text>
</comment>
<protein>
    <submittedName>
        <fullName evidence="1">Uncharacterized protein</fullName>
    </submittedName>
</protein>
<dbReference type="Proteomes" id="UP001283361">
    <property type="component" value="Unassembled WGS sequence"/>
</dbReference>
<proteinExistence type="predicted"/>
<keyword evidence="2" id="KW-1185">Reference proteome</keyword>
<dbReference type="EMBL" id="JAWDGP010002890">
    <property type="protein sequence ID" value="KAK3779026.1"/>
    <property type="molecule type" value="Genomic_DNA"/>
</dbReference>
<dbReference type="AlphaFoldDB" id="A0AAE1DQ68"/>